<dbReference type="InterPro" id="IPR045275">
    <property type="entry name" value="MscS_archaea/bacteria_type"/>
</dbReference>
<proteinExistence type="inferred from homology"/>
<dbReference type="Gene3D" id="3.30.70.100">
    <property type="match status" value="1"/>
</dbReference>
<dbReference type="AlphaFoldDB" id="A0A384LKA8"/>
<dbReference type="EMBL" id="AOHU01000102">
    <property type="protein sequence ID" value="ELY25081.1"/>
    <property type="molecule type" value="Genomic_DNA"/>
</dbReference>
<dbReference type="Gene3D" id="2.30.30.60">
    <property type="match status" value="1"/>
</dbReference>
<dbReference type="RefSeq" id="WP_004044571.1">
    <property type="nucleotide sequence ID" value="NC_013967.1"/>
</dbReference>
<dbReference type="InterPro" id="IPR011066">
    <property type="entry name" value="MscS_channel_C_sf"/>
</dbReference>
<dbReference type="GO" id="GO:0008381">
    <property type="term" value="F:mechanosensitive monoatomic ion channel activity"/>
    <property type="evidence" value="ECO:0007669"/>
    <property type="project" value="InterPro"/>
</dbReference>
<protein>
    <submittedName>
        <fullName evidence="10">Putative mechanosensitive ion channel</fullName>
    </submittedName>
</protein>
<organism evidence="10 11">
    <name type="scientific">Haloferax volcanii (strain ATCC 29605 / DSM 3757 / JCM 8879 / NBRC 14742 / NCIMB 2012 / VKM B-1768 / DS2)</name>
    <name type="common">Halobacterium volcanii</name>
    <dbReference type="NCBI Taxonomy" id="309800"/>
    <lineage>
        <taxon>Archaea</taxon>
        <taxon>Methanobacteriati</taxon>
        <taxon>Methanobacteriota</taxon>
        <taxon>Stenosarchaea group</taxon>
        <taxon>Halobacteria</taxon>
        <taxon>Halobacteriales</taxon>
        <taxon>Haloferacaceae</taxon>
        <taxon>Haloferax</taxon>
    </lineage>
</organism>
<dbReference type="SUPFAM" id="SSF50182">
    <property type="entry name" value="Sm-like ribonucleoproteins"/>
    <property type="match status" value="1"/>
</dbReference>
<dbReference type="GO" id="GO:0005886">
    <property type="term" value="C:plasma membrane"/>
    <property type="evidence" value="ECO:0007669"/>
    <property type="project" value="UniProtKB-SubCell"/>
</dbReference>
<evidence type="ECO:0000256" key="3">
    <source>
        <dbReference type="ARBA" id="ARBA00022475"/>
    </source>
</evidence>
<dbReference type="Pfam" id="PF00924">
    <property type="entry name" value="MS_channel_2nd"/>
    <property type="match status" value="1"/>
</dbReference>
<feature type="domain" description="Mechanosensitive ion channel MscS C-terminal" evidence="9">
    <location>
        <begin position="154"/>
        <end position="233"/>
    </location>
</feature>
<evidence type="ECO:0000256" key="2">
    <source>
        <dbReference type="ARBA" id="ARBA00008017"/>
    </source>
</evidence>
<dbReference type="InterPro" id="IPR010920">
    <property type="entry name" value="LSM_dom_sf"/>
</dbReference>
<dbReference type="GeneID" id="8926598"/>
<dbReference type="InterPro" id="IPR049278">
    <property type="entry name" value="MS_channel_C"/>
</dbReference>
<dbReference type="PANTHER" id="PTHR30221">
    <property type="entry name" value="SMALL-CONDUCTANCE MECHANOSENSITIVE CHANNEL"/>
    <property type="match status" value="1"/>
</dbReference>
<evidence type="ECO:0000259" key="8">
    <source>
        <dbReference type="Pfam" id="PF00924"/>
    </source>
</evidence>
<comment type="caution">
    <text evidence="10">The sequence shown here is derived from an EMBL/GenBank/DDBJ whole genome shotgun (WGS) entry which is preliminary data.</text>
</comment>
<accession>A0A384LKA8</accession>
<feature type="domain" description="Mechanosensitive ion channel MscS" evidence="8">
    <location>
        <begin position="79"/>
        <end position="139"/>
    </location>
</feature>
<keyword evidence="5 7" id="KW-1133">Transmembrane helix</keyword>
<dbReference type="InterPro" id="IPR006685">
    <property type="entry name" value="MscS_channel_2nd"/>
</dbReference>
<dbReference type="OrthoDB" id="31543at2157"/>
<keyword evidence="3" id="KW-1003">Cell membrane</keyword>
<keyword evidence="6 7" id="KW-0472">Membrane</keyword>
<dbReference type="Proteomes" id="UP000011532">
    <property type="component" value="Unassembled WGS sequence"/>
</dbReference>
<feature type="transmembrane region" description="Helical" evidence="7">
    <location>
        <begin position="26"/>
        <end position="52"/>
    </location>
</feature>
<dbReference type="SUPFAM" id="SSF82689">
    <property type="entry name" value="Mechanosensitive channel protein MscS (YggB), C-terminal domain"/>
    <property type="match status" value="1"/>
</dbReference>
<evidence type="ECO:0000256" key="5">
    <source>
        <dbReference type="ARBA" id="ARBA00022989"/>
    </source>
</evidence>
<evidence type="ECO:0000313" key="11">
    <source>
        <dbReference type="Proteomes" id="UP000011532"/>
    </source>
</evidence>
<feature type="transmembrane region" description="Helical" evidence="7">
    <location>
        <begin position="73"/>
        <end position="90"/>
    </location>
</feature>
<name>A0A384LKA8_HALVD</name>
<reference evidence="10 11" key="2">
    <citation type="journal article" date="2014" name="PLoS Genet.">
        <title>Phylogenetically driven sequencing of extremely halophilic archaea reveals strategies for static and dynamic osmo-response.</title>
        <authorList>
            <person name="Becker E.A."/>
            <person name="Seitzer P.M."/>
            <person name="Tritt A."/>
            <person name="Larsen D."/>
            <person name="Krusor M."/>
            <person name="Yao A.I."/>
            <person name="Wu D."/>
            <person name="Madern D."/>
            <person name="Eisen J.A."/>
            <person name="Darling A.E."/>
            <person name="Facciotti M.T."/>
        </authorList>
    </citation>
    <scope>NUCLEOTIDE SEQUENCE [LARGE SCALE GENOMIC DNA]</scope>
    <source>
        <strain evidence="11">ATCC 29605 / DSM 3757 / JCM 8879 / NBRC 14742 / NCIMB 2012 / VKM B-1768 / DS2</strain>
    </source>
</reference>
<comment type="similarity">
    <text evidence="2">Belongs to the MscS (TC 1.A.23) family.</text>
</comment>
<evidence type="ECO:0000313" key="10">
    <source>
        <dbReference type="EMBL" id="ELY25081.1"/>
    </source>
</evidence>
<dbReference type="PANTHER" id="PTHR30221:SF20">
    <property type="entry name" value="SMALL-CONDUCTANCE MECHANOSENSITIVE CHANNEL"/>
    <property type="match status" value="1"/>
</dbReference>
<evidence type="ECO:0000259" key="9">
    <source>
        <dbReference type="Pfam" id="PF21082"/>
    </source>
</evidence>
<keyword evidence="4 7" id="KW-0812">Transmembrane</keyword>
<dbReference type="Pfam" id="PF21082">
    <property type="entry name" value="MS_channel_3rd"/>
    <property type="match status" value="1"/>
</dbReference>
<evidence type="ECO:0000256" key="1">
    <source>
        <dbReference type="ARBA" id="ARBA00004651"/>
    </source>
</evidence>
<gene>
    <name evidence="10" type="ORF">C498_16938</name>
</gene>
<evidence type="ECO:0000256" key="6">
    <source>
        <dbReference type="ARBA" id="ARBA00023136"/>
    </source>
</evidence>
<evidence type="ECO:0000256" key="7">
    <source>
        <dbReference type="SAM" id="Phobius"/>
    </source>
</evidence>
<comment type="subcellular location">
    <subcellularLocation>
        <location evidence="1">Cell membrane</location>
        <topology evidence="1">Multi-pass membrane protein</topology>
    </subcellularLocation>
</comment>
<reference evidence="11" key="1">
    <citation type="submission" date="2012-11" db="EMBL/GenBank/DDBJ databases">
        <authorList>
            <person name="Becker E.A."/>
            <person name="Seitzer P."/>
            <person name="Tritt A."/>
            <person name="Larsen D."/>
            <person name="Yao A."/>
            <person name="Wu D."/>
            <person name="Darling A."/>
            <person name="Eisen J.A."/>
            <person name="Facciotti M.T."/>
        </authorList>
    </citation>
    <scope>NUCLEOTIDE SEQUENCE [LARGE SCALE GENOMIC DNA]</scope>
    <source>
        <strain evidence="11">ATCC 29605 / DSM 3757 / JCM 8879 / NBRC 14742 / NCIMB 2012 / VKM B-1768 / DS2</strain>
    </source>
</reference>
<evidence type="ECO:0000256" key="4">
    <source>
        <dbReference type="ARBA" id="ARBA00022692"/>
    </source>
</evidence>
<sequence length="258" mass="28095">MSSIRPSVGVAAGQLDPTQFADYEELASATAGFAVAAVVVYLVGRLLLVPGVTRLVSARNRNNPTLQSATETYAHAVVIGALISGLFLVADPDFNVGDWISWPGGEGVVEAVDFRVTRVRTVNNETISVPNTELTTNALTRPYGRERYRLTERVDIAYADDAELALRELVETAREDDRVLDDPEPTARIVEFAGSSVGLQTEFWVGSPMDANLVDVRSQYRRRVKRRFDEEGLTLGPASGREVSGRLDVDLVGGRDGE</sequence>
<dbReference type="InterPro" id="IPR023408">
    <property type="entry name" value="MscS_beta-dom_sf"/>
</dbReference>